<evidence type="ECO:0000256" key="1">
    <source>
        <dbReference type="SAM" id="MobiDB-lite"/>
    </source>
</evidence>
<reference evidence="2 3" key="1">
    <citation type="journal article" date="2024" name="Commun. Biol.">
        <title>Comparative genomic analysis of thermophilic fungi reveals convergent evolutionary adaptations and gene losses.</title>
        <authorList>
            <person name="Steindorff A.S."/>
            <person name="Aguilar-Pontes M.V."/>
            <person name="Robinson A.J."/>
            <person name="Andreopoulos B."/>
            <person name="LaButti K."/>
            <person name="Kuo A."/>
            <person name="Mondo S."/>
            <person name="Riley R."/>
            <person name="Otillar R."/>
            <person name="Haridas S."/>
            <person name="Lipzen A."/>
            <person name="Grimwood J."/>
            <person name="Schmutz J."/>
            <person name="Clum A."/>
            <person name="Reid I.D."/>
            <person name="Moisan M.C."/>
            <person name="Butler G."/>
            <person name="Nguyen T.T.M."/>
            <person name="Dewar K."/>
            <person name="Conant G."/>
            <person name="Drula E."/>
            <person name="Henrissat B."/>
            <person name="Hansel C."/>
            <person name="Singer S."/>
            <person name="Hutchinson M.I."/>
            <person name="de Vries R.P."/>
            <person name="Natvig D.O."/>
            <person name="Powell A.J."/>
            <person name="Tsang A."/>
            <person name="Grigoriev I.V."/>
        </authorList>
    </citation>
    <scope>NUCLEOTIDE SEQUENCE [LARGE SCALE GENOMIC DNA]</scope>
    <source>
        <strain evidence="2 3">CBS 494.80</strain>
    </source>
</reference>
<protein>
    <submittedName>
        <fullName evidence="2">Uncharacterized protein</fullName>
    </submittedName>
</protein>
<accession>A0ABR4CP54</accession>
<feature type="compositionally biased region" description="Polar residues" evidence="1">
    <location>
        <begin position="72"/>
        <end position="90"/>
    </location>
</feature>
<comment type="caution">
    <text evidence="2">The sequence shown here is derived from an EMBL/GenBank/DDBJ whole genome shotgun (WGS) entry which is preliminary data.</text>
</comment>
<organism evidence="2 3">
    <name type="scientific">Oculimacula yallundae</name>
    <dbReference type="NCBI Taxonomy" id="86028"/>
    <lineage>
        <taxon>Eukaryota</taxon>
        <taxon>Fungi</taxon>
        <taxon>Dikarya</taxon>
        <taxon>Ascomycota</taxon>
        <taxon>Pezizomycotina</taxon>
        <taxon>Leotiomycetes</taxon>
        <taxon>Helotiales</taxon>
        <taxon>Ploettnerulaceae</taxon>
        <taxon>Oculimacula</taxon>
    </lineage>
</organism>
<keyword evidence="3" id="KW-1185">Reference proteome</keyword>
<dbReference type="EMBL" id="JAZHXI010000006">
    <property type="protein sequence ID" value="KAL2070849.1"/>
    <property type="molecule type" value="Genomic_DNA"/>
</dbReference>
<feature type="compositionally biased region" description="Basic and acidic residues" evidence="1">
    <location>
        <begin position="61"/>
        <end position="71"/>
    </location>
</feature>
<feature type="region of interest" description="Disordered" evidence="1">
    <location>
        <begin position="39"/>
        <end position="90"/>
    </location>
</feature>
<evidence type="ECO:0000313" key="3">
    <source>
        <dbReference type="Proteomes" id="UP001595075"/>
    </source>
</evidence>
<gene>
    <name evidence="2" type="ORF">VTL71DRAFT_13875</name>
</gene>
<proteinExistence type="predicted"/>
<evidence type="ECO:0000313" key="2">
    <source>
        <dbReference type="EMBL" id="KAL2070849.1"/>
    </source>
</evidence>
<name>A0ABR4CP54_9HELO</name>
<sequence length="306" mass="34521">MLTTASPSAQKHERDVLGSWRGQIRARLTQSGIRMTLTMGASSTIEETPPNGARLLGRKSQPNEKRIKKSDTSGNRGSYPSVNYRSGYQDTPPSAAAALKNLDKSLEALMNGEDMLIASSSTTWSYFEALPTSPYSWMNEMLQQDILSGMRLYPKMAYRHVEELPFQREFEDCLNHFEPSRSTEPGLKNTSQSTAVEDHNDFEDSEIHARGSIVGGYDVLYLATSLSFSINLHRLVDGQDKFQAGYPYLSYSPGEIFDIVGEKGELWLAIKQNDSSNLVGWIWSKHLFVWLWMTRSKLVKVYQKKG</sequence>
<dbReference type="Proteomes" id="UP001595075">
    <property type="component" value="Unassembled WGS sequence"/>
</dbReference>